<organism evidence="2 3">
    <name type="scientific">Astyanax mexicanus</name>
    <name type="common">Blind cave fish</name>
    <name type="synonym">Astyanax fasciatus mexicanus</name>
    <dbReference type="NCBI Taxonomy" id="7994"/>
    <lineage>
        <taxon>Eukaryota</taxon>
        <taxon>Metazoa</taxon>
        <taxon>Chordata</taxon>
        <taxon>Craniata</taxon>
        <taxon>Vertebrata</taxon>
        <taxon>Euteleostomi</taxon>
        <taxon>Actinopterygii</taxon>
        <taxon>Neopterygii</taxon>
        <taxon>Teleostei</taxon>
        <taxon>Ostariophysi</taxon>
        <taxon>Characiformes</taxon>
        <taxon>Characoidei</taxon>
        <taxon>Acestrorhamphidae</taxon>
        <taxon>Acestrorhamphinae</taxon>
        <taxon>Astyanax</taxon>
    </lineage>
</organism>
<evidence type="ECO:0000313" key="3">
    <source>
        <dbReference type="Proteomes" id="UP000752171"/>
    </source>
</evidence>
<name>A0A8T2M4Y7_ASTMX</name>
<comment type="caution">
    <text evidence="2">The sequence shown here is derived from an EMBL/GenBank/DDBJ whole genome shotgun (WGS) entry which is preliminary data.</text>
</comment>
<reference evidence="2 3" key="1">
    <citation type="submission" date="2021-07" db="EMBL/GenBank/DDBJ databases">
        <authorList>
            <person name="Imarazene B."/>
            <person name="Zahm M."/>
            <person name="Klopp C."/>
            <person name="Cabau C."/>
            <person name="Beille S."/>
            <person name="Jouanno E."/>
            <person name="Castinel A."/>
            <person name="Lluch J."/>
            <person name="Gil L."/>
            <person name="Kuchtly C."/>
            <person name="Lopez Roques C."/>
            <person name="Donnadieu C."/>
            <person name="Parrinello H."/>
            <person name="Journot L."/>
            <person name="Du K."/>
            <person name="Schartl M."/>
            <person name="Retaux S."/>
            <person name="Guiguen Y."/>
        </authorList>
    </citation>
    <scope>NUCLEOTIDE SEQUENCE [LARGE SCALE GENOMIC DNA]</scope>
    <source>
        <strain evidence="2">Pach_M1</strain>
        <tissue evidence="2">Testis</tissue>
    </source>
</reference>
<dbReference type="Proteomes" id="UP000752171">
    <property type="component" value="Unassembled WGS sequence"/>
</dbReference>
<feature type="compositionally biased region" description="Basic residues" evidence="1">
    <location>
        <begin position="85"/>
        <end position="116"/>
    </location>
</feature>
<proteinExistence type="predicted"/>
<gene>
    <name evidence="2" type="ORF">AMEX_G6039</name>
</gene>
<evidence type="ECO:0000256" key="1">
    <source>
        <dbReference type="SAM" id="MobiDB-lite"/>
    </source>
</evidence>
<evidence type="ECO:0000313" key="2">
    <source>
        <dbReference type="EMBL" id="KAG9278214.1"/>
    </source>
</evidence>
<accession>A0A8T2M4Y7</accession>
<feature type="compositionally biased region" description="Polar residues" evidence="1">
    <location>
        <begin position="48"/>
        <end position="60"/>
    </location>
</feature>
<protein>
    <submittedName>
        <fullName evidence="2">Neurofilament medium polypeptide-like</fullName>
    </submittedName>
</protein>
<dbReference type="AlphaFoldDB" id="A0A8T2M4Y7"/>
<sequence>MVDYTKDLSPHKKAAVHRSMCHAKAVASKFYVPLNTAAKATSVRGLQESGTETSLESQGSEPDISSPEKTPKKGCKSWRPVLLQRKNKKTIQKRKSWKERTRLRKKRKRRKKKGAPARREGG</sequence>
<dbReference type="EMBL" id="JAICCE010000004">
    <property type="protein sequence ID" value="KAG9278214.1"/>
    <property type="molecule type" value="Genomic_DNA"/>
</dbReference>
<feature type="region of interest" description="Disordered" evidence="1">
    <location>
        <begin position="42"/>
        <end position="122"/>
    </location>
</feature>